<reference evidence="1 2" key="1">
    <citation type="submission" date="2020-03" db="EMBL/GenBank/DDBJ databases">
        <title>Draft Genome Sequence of Cudoniella acicularis.</title>
        <authorList>
            <person name="Buettner E."/>
            <person name="Kellner H."/>
        </authorList>
    </citation>
    <scope>NUCLEOTIDE SEQUENCE [LARGE SCALE GENOMIC DNA]</scope>
    <source>
        <strain evidence="1 2">DSM 108380</strain>
    </source>
</reference>
<proteinExistence type="predicted"/>
<comment type="caution">
    <text evidence="1">The sequence shown here is derived from an EMBL/GenBank/DDBJ whole genome shotgun (WGS) entry which is preliminary data.</text>
</comment>
<accession>A0A8H4VLI4</accession>
<protein>
    <submittedName>
        <fullName evidence="1">Uncharacterized protein</fullName>
    </submittedName>
</protein>
<sequence length="281" mass="30949">MPPLNHLPGPLVAFTQTFGGPPSFINPQWCVEAYGLPPRYSNSKEAQKVMVEQNYVIAYYTGATPYEILYRANLEQVAAGLWGTPADLLKLVCVMQRSLKANDDTGLLNREITQKMGMEISGTIALGWFTPREPGLLSVMEDPTSQAAGTDICAKVVNTIAYIKRWSSILYFYGTPPVTISFVLKGRDLDPTWVEWIGVWSGGWAIEKGAEDEAMARFGDLPAAKLVAAAMLTAKDGQTAVLNMILEGFEMMMSFQEEKGGKVIVLWDSGSKTREVLRPIE</sequence>
<dbReference type="OrthoDB" id="5946976at2759"/>
<evidence type="ECO:0000313" key="2">
    <source>
        <dbReference type="Proteomes" id="UP000566819"/>
    </source>
</evidence>
<evidence type="ECO:0000313" key="1">
    <source>
        <dbReference type="EMBL" id="KAF4612465.1"/>
    </source>
</evidence>
<organism evidence="1 2">
    <name type="scientific">Cudoniella acicularis</name>
    <dbReference type="NCBI Taxonomy" id="354080"/>
    <lineage>
        <taxon>Eukaryota</taxon>
        <taxon>Fungi</taxon>
        <taxon>Dikarya</taxon>
        <taxon>Ascomycota</taxon>
        <taxon>Pezizomycotina</taxon>
        <taxon>Leotiomycetes</taxon>
        <taxon>Helotiales</taxon>
        <taxon>Tricladiaceae</taxon>
        <taxon>Cudoniella</taxon>
    </lineage>
</organism>
<dbReference type="AlphaFoldDB" id="A0A8H4VLI4"/>
<dbReference type="Proteomes" id="UP000566819">
    <property type="component" value="Unassembled WGS sequence"/>
</dbReference>
<gene>
    <name evidence="1" type="ORF">G7Y89_g15611</name>
</gene>
<name>A0A8H4VLI4_9HELO</name>
<keyword evidence="2" id="KW-1185">Reference proteome</keyword>
<dbReference type="EMBL" id="JAAMPI010002535">
    <property type="protein sequence ID" value="KAF4612465.1"/>
    <property type="molecule type" value="Genomic_DNA"/>
</dbReference>